<gene>
    <name evidence="2" type="ORF">EPUS_00737</name>
</gene>
<organism evidence="2 3">
    <name type="scientific">Endocarpon pusillum (strain Z07020 / HMAS-L-300199)</name>
    <name type="common">Lichen-forming fungus</name>
    <dbReference type="NCBI Taxonomy" id="1263415"/>
    <lineage>
        <taxon>Eukaryota</taxon>
        <taxon>Fungi</taxon>
        <taxon>Dikarya</taxon>
        <taxon>Ascomycota</taxon>
        <taxon>Pezizomycotina</taxon>
        <taxon>Eurotiomycetes</taxon>
        <taxon>Chaetothyriomycetidae</taxon>
        <taxon>Verrucariales</taxon>
        <taxon>Verrucariaceae</taxon>
        <taxon>Endocarpon</taxon>
    </lineage>
</organism>
<feature type="compositionally biased region" description="Basic and acidic residues" evidence="1">
    <location>
        <begin position="120"/>
        <end position="129"/>
    </location>
</feature>
<evidence type="ECO:0000313" key="2">
    <source>
        <dbReference type="EMBL" id="ERF74607.1"/>
    </source>
</evidence>
<evidence type="ECO:0000313" key="3">
    <source>
        <dbReference type="Proteomes" id="UP000019373"/>
    </source>
</evidence>
<dbReference type="GeneID" id="19235798"/>
<feature type="region of interest" description="Disordered" evidence="1">
    <location>
        <begin position="107"/>
        <end position="163"/>
    </location>
</feature>
<reference evidence="3" key="1">
    <citation type="journal article" date="2014" name="BMC Genomics">
        <title>Genome characteristics reveal the impact of lichenization on lichen-forming fungus Endocarpon pusillum Hedwig (Verrucariales, Ascomycota).</title>
        <authorList>
            <person name="Wang Y.-Y."/>
            <person name="Liu B."/>
            <person name="Zhang X.-Y."/>
            <person name="Zhou Q.-M."/>
            <person name="Zhang T."/>
            <person name="Li H."/>
            <person name="Yu Y.-F."/>
            <person name="Zhang X.-L."/>
            <person name="Hao X.-Y."/>
            <person name="Wang M."/>
            <person name="Wang L."/>
            <person name="Wei J.-C."/>
        </authorList>
    </citation>
    <scope>NUCLEOTIDE SEQUENCE [LARGE SCALE GENOMIC DNA]</scope>
    <source>
        <strain evidence="3">Z07020 / HMAS-L-300199</strain>
    </source>
</reference>
<sequence>MAEAGPSRARPGGAGVPLPEIEARRLIGAIASNKATLADKTQFRHQVATSREFHGLVLKELSSEDSETGLRDRRRLQKFYNSIDEDQRRTTDPRDIRARVQEVRREIDRRNRGQNRGQFRRTEAERRVPDTNVPERNAQAGERAASLTEAGSNPRSNLTSLAGSAGFRGERAGEAPQPIAAGSIPPLDYAIGTVVIHPHLPSLFDLVAFNIATQDQFNSFMRVLLEGNQEQAVVERIRSLFYRSERDAALRLYAVLMQAHVLVLTQLSSRYAIQNSGVRNSTQKRDLYQLIIKVRDGSASRQQKDHFQQLLNHEDFRTMIIDLQIFCDLTATEEGPKMAKALKDELVRYGAGSALQTRYARKSPSLKLSSIVGERAANAPPETTVPSDARVFDLLIDRIESAGSSTAEPEKELFSQFMRGERFRLCVLHRVRRYKREPTTSTLRRLNALLDAIDWDMTTLVGRELVLKNLADNGVSEMVLINRVANNTATEDQKRRFRGRLFSNVIFRMLVSDQIRKCGQAGAQDKVGRLLVLKGMEMGLPTPSEQEKLSVEGQAAAAASVIAPPPAAEGAPPAAPVPAPNPDPEVVTWIFPPEVRP</sequence>
<proteinExistence type="predicted"/>
<accession>U1GAR2</accession>
<dbReference type="HOGENOM" id="CLU_457101_0_0_1"/>
<dbReference type="EMBL" id="KE720872">
    <property type="protein sequence ID" value="ERF74607.1"/>
    <property type="molecule type" value="Genomic_DNA"/>
</dbReference>
<feature type="compositionally biased region" description="Pro residues" evidence="1">
    <location>
        <begin position="563"/>
        <end position="583"/>
    </location>
</feature>
<evidence type="ECO:0000256" key="1">
    <source>
        <dbReference type="SAM" id="MobiDB-lite"/>
    </source>
</evidence>
<keyword evidence="3" id="KW-1185">Reference proteome</keyword>
<feature type="compositionally biased region" description="Polar residues" evidence="1">
    <location>
        <begin position="149"/>
        <end position="162"/>
    </location>
</feature>
<feature type="region of interest" description="Disordered" evidence="1">
    <location>
        <begin position="553"/>
        <end position="585"/>
    </location>
</feature>
<name>U1GAR2_ENDPU</name>
<dbReference type="RefSeq" id="XP_007799708.1">
    <property type="nucleotide sequence ID" value="XM_007801517.1"/>
</dbReference>
<protein>
    <submittedName>
        <fullName evidence="2">Uncharacterized protein</fullName>
    </submittedName>
</protein>
<dbReference type="Proteomes" id="UP000019373">
    <property type="component" value="Unassembled WGS sequence"/>
</dbReference>
<dbReference type="AlphaFoldDB" id="U1GAR2"/>